<organism evidence="1 2">
    <name type="scientific">Racocetra persica</name>
    <dbReference type="NCBI Taxonomy" id="160502"/>
    <lineage>
        <taxon>Eukaryota</taxon>
        <taxon>Fungi</taxon>
        <taxon>Fungi incertae sedis</taxon>
        <taxon>Mucoromycota</taxon>
        <taxon>Glomeromycotina</taxon>
        <taxon>Glomeromycetes</taxon>
        <taxon>Diversisporales</taxon>
        <taxon>Gigasporaceae</taxon>
        <taxon>Racocetra</taxon>
    </lineage>
</organism>
<proteinExistence type="predicted"/>
<name>A0ACA9SHK0_9GLOM</name>
<comment type="caution">
    <text evidence="1">The sequence shown here is derived from an EMBL/GenBank/DDBJ whole genome shotgun (WGS) entry which is preliminary data.</text>
</comment>
<keyword evidence="2" id="KW-1185">Reference proteome</keyword>
<evidence type="ECO:0000313" key="1">
    <source>
        <dbReference type="EMBL" id="CAG8836919.1"/>
    </source>
</evidence>
<dbReference type="EMBL" id="CAJVQC010116090">
    <property type="protein sequence ID" value="CAG8836919.1"/>
    <property type="molecule type" value="Genomic_DNA"/>
</dbReference>
<reference evidence="1" key="1">
    <citation type="submission" date="2021-06" db="EMBL/GenBank/DDBJ databases">
        <authorList>
            <person name="Kallberg Y."/>
            <person name="Tangrot J."/>
            <person name="Rosling A."/>
        </authorList>
    </citation>
    <scope>NUCLEOTIDE SEQUENCE</scope>
    <source>
        <strain evidence="1">MA461A</strain>
    </source>
</reference>
<protein>
    <submittedName>
        <fullName evidence="1">25252_t:CDS:1</fullName>
    </submittedName>
</protein>
<feature type="non-terminal residue" evidence="1">
    <location>
        <position position="1"/>
    </location>
</feature>
<evidence type="ECO:0000313" key="2">
    <source>
        <dbReference type="Proteomes" id="UP000789920"/>
    </source>
</evidence>
<sequence length="240" mass="28541">NKQIKELQTQVKYWSNTATNYLKSLQQTQARVINLEEEIKEMKKIGPRSVSRSYHQQIVKELNEQIKELAEQEINKELEKSLIEANQKIRDQQKTIQDLDHLLKTGKNSEIIKKLEDKIKEQEKMIESLQKQAKNKDNNQEKKKEPKLYLFTCDICEQNKRSQLHRERVNGLGIDPNKINKICDYCIRRCNNEIVENEDYCQKCQRENELENNNTFFDLSPVCFGFLPTEEDFRQNIMAM</sequence>
<feature type="non-terminal residue" evidence="1">
    <location>
        <position position="240"/>
    </location>
</feature>
<dbReference type="Proteomes" id="UP000789920">
    <property type="component" value="Unassembled WGS sequence"/>
</dbReference>
<gene>
    <name evidence="1" type="ORF">RPERSI_LOCUS30101</name>
</gene>
<accession>A0ACA9SHK0</accession>